<proteinExistence type="predicted"/>
<comment type="caution">
    <text evidence="1">The sequence shown here is derived from an EMBL/GenBank/DDBJ whole genome shotgun (WGS) entry which is preliminary data.</text>
</comment>
<reference evidence="1 2" key="1">
    <citation type="submission" date="2021-06" db="EMBL/GenBank/DDBJ databases">
        <authorList>
            <person name="Palmer J.M."/>
        </authorList>
    </citation>
    <scope>NUCLEOTIDE SEQUENCE [LARGE SCALE GENOMIC DNA]</scope>
    <source>
        <strain evidence="1 2">MEX-2019</strain>
        <tissue evidence="1">Muscle</tissue>
    </source>
</reference>
<keyword evidence="2" id="KW-1185">Reference proteome</keyword>
<name>A0AAV9RXF3_9TELE</name>
<dbReference type="Proteomes" id="UP001311232">
    <property type="component" value="Unassembled WGS sequence"/>
</dbReference>
<sequence>MHVSCSNKYSDFCSIRRNPMHARPSKLYTQSHSSSQDLNPGTLWSEATVLTATMYSETQSYPDKNKNNKNSKSVPVVVEFLKIFTSKHLFKISPKTFGTFKKELQA</sequence>
<accession>A0AAV9RXF3</accession>
<protein>
    <submittedName>
        <fullName evidence="1">Uncharacterized protein</fullName>
    </submittedName>
</protein>
<dbReference type="EMBL" id="JAHHUM010001192">
    <property type="protein sequence ID" value="KAK5613733.1"/>
    <property type="molecule type" value="Genomic_DNA"/>
</dbReference>
<gene>
    <name evidence="1" type="ORF">CRENBAI_017159</name>
</gene>
<evidence type="ECO:0000313" key="2">
    <source>
        <dbReference type="Proteomes" id="UP001311232"/>
    </source>
</evidence>
<dbReference type="AlphaFoldDB" id="A0AAV9RXF3"/>
<evidence type="ECO:0000313" key="1">
    <source>
        <dbReference type="EMBL" id="KAK5613733.1"/>
    </source>
</evidence>
<organism evidence="1 2">
    <name type="scientific">Crenichthys baileyi</name>
    <name type="common">White River springfish</name>
    <dbReference type="NCBI Taxonomy" id="28760"/>
    <lineage>
        <taxon>Eukaryota</taxon>
        <taxon>Metazoa</taxon>
        <taxon>Chordata</taxon>
        <taxon>Craniata</taxon>
        <taxon>Vertebrata</taxon>
        <taxon>Euteleostomi</taxon>
        <taxon>Actinopterygii</taxon>
        <taxon>Neopterygii</taxon>
        <taxon>Teleostei</taxon>
        <taxon>Neoteleostei</taxon>
        <taxon>Acanthomorphata</taxon>
        <taxon>Ovalentaria</taxon>
        <taxon>Atherinomorphae</taxon>
        <taxon>Cyprinodontiformes</taxon>
        <taxon>Goodeidae</taxon>
        <taxon>Crenichthys</taxon>
    </lineage>
</organism>